<name>A0A7T8IGI9_LENCU</name>
<proteinExistence type="evidence at transcript level"/>
<dbReference type="GO" id="GO:0046872">
    <property type="term" value="F:metal ion binding"/>
    <property type="evidence" value="ECO:0007669"/>
    <property type="project" value="InterPro"/>
</dbReference>
<dbReference type="Pfam" id="PF07127">
    <property type="entry name" value="Nodulin_late"/>
    <property type="match status" value="1"/>
</dbReference>
<accession>A0A7T8IGI9</accession>
<organism evidence="3">
    <name type="scientific">Lens culinaris</name>
    <name type="common">Lentil</name>
    <name type="synonym">Cicer lens</name>
    <dbReference type="NCBI Taxonomy" id="3864"/>
    <lineage>
        <taxon>Eukaryota</taxon>
        <taxon>Viridiplantae</taxon>
        <taxon>Streptophyta</taxon>
        <taxon>Embryophyta</taxon>
        <taxon>Tracheophyta</taxon>
        <taxon>Spermatophyta</taxon>
        <taxon>Magnoliopsida</taxon>
        <taxon>eudicotyledons</taxon>
        <taxon>Gunneridae</taxon>
        <taxon>Pentapetalae</taxon>
        <taxon>rosids</taxon>
        <taxon>fabids</taxon>
        <taxon>Fabales</taxon>
        <taxon>Fabaceae</taxon>
        <taxon>Papilionoideae</taxon>
        <taxon>50 kb inversion clade</taxon>
        <taxon>NPAAA clade</taxon>
        <taxon>Hologalegina</taxon>
        <taxon>IRL clade</taxon>
        <taxon>Fabeae</taxon>
        <taxon>Lens</taxon>
    </lineage>
</organism>
<feature type="domain" description="Late nodulin" evidence="2">
    <location>
        <begin position="1"/>
        <end position="54"/>
    </location>
</feature>
<evidence type="ECO:0000313" key="3">
    <source>
        <dbReference type="EMBL" id="QQO74686.1"/>
    </source>
</evidence>
<protein>
    <submittedName>
        <fullName evidence="3">Nodule-specific cysteine-rich peptide L18</fullName>
    </submittedName>
</protein>
<dbReference type="EMBL" id="MT371168">
    <property type="protein sequence ID" value="QQO74686.1"/>
    <property type="molecule type" value="mRNA"/>
</dbReference>
<feature type="signal peptide" evidence="1">
    <location>
        <begin position="1"/>
        <end position="24"/>
    </location>
</feature>
<keyword evidence="1" id="KW-0732">Signal</keyword>
<evidence type="ECO:0000256" key="1">
    <source>
        <dbReference type="SAM" id="SignalP"/>
    </source>
</evidence>
<feature type="chain" id="PRO_5030735041" evidence="1">
    <location>
        <begin position="25"/>
        <end position="56"/>
    </location>
</feature>
<evidence type="ECO:0000259" key="2">
    <source>
        <dbReference type="Pfam" id="PF07127"/>
    </source>
</evidence>
<dbReference type="InterPro" id="IPR009810">
    <property type="entry name" value="Nodulin_late_dom"/>
</dbReference>
<dbReference type="AlphaFoldDB" id="A0A7T8IGI9"/>
<reference evidence="3" key="1">
    <citation type="journal article" date="2020" name="Mol. Cell">
        <title>Proteome analysis reveals a significant host-specific response in Rhizobium leguminosarum bv viciae endosymbiotic cells.</title>
        <authorList>
            <person name="Duran D."/>
            <person name="Albareda M."/>
            <person name="Marina A."/>
            <person name="Garcia C."/>
            <person name="Ruiz-Argueso T."/>
            <person name="Palacios J."/>
        </authorList>
    </citation>
    <scope>NUCLEOTIDE SEQUENCE</scope>
    <source>
        <tissue evidence="3">Root nodules</tissue>
    </source>
</reference>
<sequence length="56" mass="6503">MARILSLFYVLIMFVSLFIVVTDGKYVICQNSSQCPRSNCFPYQNSKCVRERCKCV</sequence>